<evidence type="ECO:0000256" key="8">
    <source>
        <dbReference type="ARBA" id="ARBA00049244"/>
    </source>
</evidence>
<sequence length="359" mass="41714">MQRIFTEQLGSALQNKLAKLYYFVGQDPLLLSENQDRINQYAFKQGFDEKNVITIDQNTNWSDLFERCQSIGLFFNKQILFLNLPENLSASLQTRLQELISLLNDDILLILQLPKLNKATEKQTWFIQANQYEPEALLVHCQTPTIEQLPRWIELRAKSMGLQIEEQAIQLLCYSHENNLLALKQSLQLLALLYPDNKISYARVQSTIAQTSVFTPFQWVDALLEGKSKRAQRILEGLKAEEMEPIILLRTLQRDLLTLLGLAKPSHPVTLATPLPAHQLREQFDQLKVWQNRRPFFTQAFKRLNYKQLYLIIQALAEIERLAKHTFSQDIWDRLAELSAFICLPDDPNHLLSLPTFSR</sequence>
<feature type="domain" description="DNA polymerase III delta N-terminal" evidence="10">
    <location>
        <begin position="21"/>
        <end position="142"/>
    </location>
</feature>
<evidence type="ECO:0000256" key="9">
    <source>
        <dbReference type="NCBIfam" id="TIGR01128"/>
    </source>
</evidence>
<dbReference type="SUPFAM" id="SSF52540">
    <property type="entry name" value="P-loop containing nucleoside triphosphate hydrolases"/>
    <property type="match status" value="1"/>
</dbReference>
<dbReference type="PANTHER" id="PTHR34388">
    <property type="entry name" value="DNA POLYMERASE III SUBUNIT DELTA"/>
    <property type="match status" value="1"/>
</dbReference>
<comment type="similarity">
    <text evidence="7">Belongs to the DNA polymerase HolA subunit family.</text>
</comment>
<dbReference type="Pfam" id="PF06144">
    <property type="entry name" value="DNA_pol3_delta"/>
    <property type="match status" value="1"/>
</dbReference>
<dbReference type="RefSeq" id="WP_016533093.1">
    <property type="nucleotide sequence ID" value="NZ_CP014618.1"/>
</dbReference>
<evidence type="ECO:0000256" key="4">
    <source>
        <dbReference type="ARBA" id="ARBA00022695"/>
    </source>
</evidence>
<dbReference type="InterPro" id="IPR010372">
    <property type="entry name" value="DNA_pol3_delta_N"/>
</dbReference>
<dbReference type="Gene3D" id="3.40.50.300">
    <property type="entry name" value="P-loop containing nucleotide triphosphate hydrolases"/>
    <property type="match status" value="1"/>
</dbReference>
<gene>
    <name evidence="12" type="primary">holA</name>
</gene>
<evidence type="ECO:0000259" key="10">
    <source>
        <dbReference type="Pfam" id="PF06144"/>
    </source>
</evidence>
<accession>A0A140D745</accession>
<dbReference type="InterPro" id="IPR005790">
    <property type="entry name" value="DNA_polIII_delta"/>
</dbReference>
<dbReference type="Pfam" id="PF14840">
    <property type="entry name" value="DNA_pol3_delt_C"/>
    <property type="match status" value="1"/>
</dbReference>
<reference evidence="12" key="1">
    <citation type="submission" date="2015-01" db="EMBL/GenBank/DDBJ databases">
        <title>Draft genome sequence of Pasteurella multocida isolated from alpaca pneumonia.</title>
        <authorList>
            <person name="Maturrano L."/>
            <person name="Hurtado R."/>
            <person name="Allasi N."/>
            <person name="Juscamayta E."/>
            <person name="Fernandez D."/>
            <person name="Maximiliano J."/>
            <person name="Rimac R."/>
            <person name="Rosadio R."/>
        </authorList>
    </citation>
    <scope>NUCLEOTIDE SEQUENCE</scope>
    <source>
        <strain evidence="12">UNMSM</strain>
    </source>
</reference>
<keyword evidence="5" id="KW-0235">DNA replication</keyword>
<dbReference type="SUPFAM" id="SSF48019">
    <property type="entry name" value="post-AAA+ oligomerization domain-like"/>
    <property type="match status" value="1"/>
</dbReference>
<proteinExistence type="inferred from homology"/>
<dbReference type="GO" id="GO:0006261">
    <property type="term" value="P:DNA-templated DNA replication"/>
    <property type="evidence" value="ECO:0007669"/>
    <property type="project" value="TreeGrafter"/>
</dbReference>
<evidence type="ECO:0000256" key="2">
    <source>
        <dbReference type="ARBA" id="ARBA00017703"/>
    </source>
</evidence>
<dbReference type="Gene3D" id="1.20.272.10">
    <property type="match status" value="1"/>
</dbReference>
<keyword evidence="4" id="KW-0548">Nucleotidyltransferase</keyword>
<keyword evidence="3" id="KW-0808">Transferase</keyword>
<organism evidence="12">
    <name type="scientific">Pasteurella multocida</name>
    <dbReference type="NCBI Taxonomy" id="747"/>
    <lineage>
        <taxon>Bacteria</taxon>
        <taxon>Pseudomonadati</taxon>
        <taxon>Pseudomonadota</taxon>
        <taxon>Gammaproteobacteria</taxon>
        <taxon>Pasteurellales</taxon>
        <taxon>Pasteurellaceae</taxon>
        <taxon>Pasteurella</taxon>
    </lineage>
</organism>
<evidence type="ECO:0000256" key="3">
    <source>
        <dbReference type="ARBA" id="ARBA00022679"/>
    </source>
</evidence>
<dbReference type="GO" id="GO:0003887">
    <property type="term" value="F:DNA-directed DNA polymerase activity"/>
    <property type="evidence" value="ECO:0007669"/>
    <property type="project" value="UniProtKB-UniRule"/>
</dbReference>
<evidence type="ECO:0000256" key="1">
    <source>
        <dbReference type="ARBA" id="ARBA00012417"/>
    </source>
</evidence>
<evidence type="ECO:0000256" key="6">
    <source>
        <dbReference type="ARBA" id="ARBA00022932"/>
    </source>
</evidence>
<dbReference type="NCBIfam" id="TIGR01128">
    <property type="entry name" value="holA"/>
    <property type="match status" value="1"/>
</dbReference>
<dbReference type="GO" id="GO:0009360">
    <property type="term" value="C:DNA polymerase III complex"/>
    <property type="evidence" value="ECO:0007669"/>
    <property type="project" value="UniProtKB-UniRule"/>
</dbReference>
<dbReference type="PANTHER" id="PTHR34388:SF1">
    <property type="entry name" value="DNA POLYMERASE III SUBUNIT DELTA"/>
    <property type="match status" value="1"/>
</dbReference>
<dbReference type="EMBL" id="KP660880">
    <property type="protein sequence ID" value="AMK08719.1"/>
    <property type="molecule type" value="Genomic_DNA"/>
</dbReference>
<dbReference type="EC" id="2.7.7.7" evidence="1 9"/>
<dbReference type="InterPro" id="IPR027417">
    <property type="entry name" value="P-loop_NTPase"/>
</dbReference>
<dbReference type="InterPro" id="IPR008921">
    <property type="entry name" value="DNA_pol3_clamp-load_cplx_C"/>
</dbReference>
<name>A0A140D745_PASMD</name>
<dbReference type="AlphaFoldDB" id="A0A140D745"/>
<evidence type="ECO:0000313" key="12">
    <source>
        <dbReference type="EMBL" id="AMK08719.1"/>
    </source>
</evidence>
<protein>
    <recommendedName>
        <fullName evidence="2 9">DNA polymerase III subunit delta</fullName>
        <ecNumber evidence="1 9">2.7.7.7</ecNumber>
    </recommendedName>
</protein>
<dbReference type="GO" id="GO:0003677">
    <property type="term" value="F:DNA binding"/>
    <property type="evidence" value="ECO:0007669"/>
    <property type="project" value="InterPro"/>
</dbReference>
<evidence type="ECO:0000256" key="5">
    <source>
        <dbReference type="ARBA" id="ARBA00022705"/>
    </source>
</evidence>
<comment type="catalytic activity">
    <reaction evidence="8">
        <text>DNA(n) + a 2'-deoxyribonucleoside 5'-triphosphate = DNA(n+1) + diphosphate</text>
        <dbReference type="Rhea" id="RHEA:22508"/>
        <dbReference type="Rhea" id="RHEA-COMP:17339"/>
        <dbReference type="Rhea" id="RHEA-COMP:17340"/>
        <dbReference type="ChEBI" id="CHEBI:33019"/>
        <dbReference type="ChEBI" id="CHEBI:61560"/>
        <dbReference type="ChEBI" id="CHEBI:173112"/>
        <dbReference type="EC" id="2.7.7.7"/>
    </reaction>
</comment>
<evidence type="ECO:0000256" key="7">
    <source>
        <dbReference type="ARBA" id="ARBA00034754"/>
    </source>
</evidence>
<dbReference type="CDD" id="cd18138">
    <property type="entry name" value="HLD_clamp_pol_III_delta"/>
    <property type="match status" value="1"/>
</dbReference>
<dbReference type="InterPro" id="IPR032780">
    <property type="entry name" value="DNA_pol3_delt_C"/>
</dbReference>
<dbReference type="Gene3D" id="1.10.8.60">
    <property type="match status" value="1"/>
</dbReference>
<keyword evidence="6" id="KW-0239">DNA-directed DNA polymerase</keyword>
<evidence type="ECO:0000259" key="11">
    <source>
        <dbReference type="Pfam" id="PF14840"/>
    </source>
</evidence>
<feature type="domain" description="DNA polymerase III subunit delta C-terminal" evidence="11">
    <location>
        <begin position="216"/>
        <end position="343"/>
    </location>
</feature>